<keyword evidence="1" id="KW-0413">Isomerase</keyword>
<feature type="non-terminal residue" evidence="1">
    <location>
        <position position="1"/>
    </location>
</feature>
<dbReference type="EMBL" id="JANBPW010004955">
    <property type="protein sequence ID" value="KAJ1933710.1"/>
    <property type="molecule type" value="Genomic_DNA"/>
</dbReference>
<protein>
    <submittedName>
        <fullName evidence="1">Peptidyl-prolyl cis-trans isomerase Pin1</fullName>
        <ecNumber evidence="1">5.2.1.8</ecNumber>
    </submittedName>
</protein>
<sequence>GEGSHSALPPGWEVRMSKSRGIEYYFNRATGESRWEPPTDDHRRRTSKMRASHLLVKHSGSRKPSSWKEANITRTKQEATELVMGFREQIAAGDVQFADLAAKESDCSSARKGGDLGWFERGQMQPAFEKAVLALKPGELSGPVESDSGIHIILRTG</sequence>
<evidence type="ECO:0000313" key="2">
    <source>
        <dbReference type="Proteomes" id="UP001150603"/>
    </source>
</evidence>
<accession>A0ACC1J1I8</accession>
<keyword evidence="2" id="KW-1185">Reference proteome</keyword>
<dbReference type="EC" id="5.2.1.8" evidence="1"/>
<evidence type="ECO:0000313" key="1">
    <source>
        <dbReference type="EMBL" id="KAJ1933710.1"/>
    </source>
</evidence>
<name>A0ACC1J1I8_9FUNG</name>
<reference evidence="1" key="1">
    <citation type="submission" date="2022-07" db="EMBL/GenBank/DDBJ databases">
        <title>Phylogenomic reconstructions and comparative analyses of Kickxellomycotina fungi.</title>
        <authorList>
            <person name="Reynolds N.K."/>
            <person name="Stajich J.E."/>
            <person name="Barry K."/>
            <person name="Grigoriev I.V."/>
            <person name="Crous P."/>
            <person name="Smith M.E."/>
        </authorList>
    </citation>
    <scope>NUCLEOTIDE SEQUENCE</scope>
    <source>
        <strain evidence="1">NRRL 5244</strain>
    </source>
</reference>
<organism evidence="1 2">
    <name type="scientific">Linderina macrospora</name>
    <dbReference type="NCBI Taxonomy" id="4868"/>
    <lineage>
        <taxon>Eukaryota</taxon>
        <taxon>Fungi</taxon>
        <taxon>Fungi incertae sedis</taxon>
        <taxon>Zoopagomycota</taxon>
        <taxon>Kickxellomycotina</taxon>
        <taxon>Kickxellomycetes</taxon>
        <taxon>Kickxellales</taxon>
        <taxon>Kickxellaceae</taxon>
        <taxon>Linderina</taxon>
    </lineage>
</organism>
<comment type="caution">
    <text evidence="1">The sequence shown here is derived from an EMBL/GenBank/DDBJ whole genome shotgun (WGS) entry which is preliminary data.</text>
</comment>
<dbReference type="Proteomes" id="UP001150603">
    <property type="component" value="Unassembled WGS sequence"/>
</dbReference>
<gene>
    <name evidence="1" type="primary">pin1</name>
    <name evidence="1" type="ORF">FBU59_005940</name>
</gene>
<proteinExistence type="predicted"/>